<reference evidence="2 3" key="1">
    <citation type="submission" date="2019-11" db="EMBL/GenBank/DDBJ databases">
        <authorList>
            <person name="Zheng R.K."/>
            <person name="Sun C.M."/>
        </authorList>
    </citation>
    <scope>NUCLEOTIDE SEQUENCE [LARGE SCALE GENOMIC DNA]</scope>
    <source>
        <strain evidence="2 3">WC007</strain>
    </source>
</reference>
<keyword evidence="3" id="KW-1185">Reference proteome</keyword>
<organism evidence="2 3">
    <name type="scientific">Maribellus comscasis</name>
    <dbReference type="NCBI Taxonomy" id="2681766"/>
    <lineage>
        <taxon>Bacteria</taxon>
        <taxon>Pseudomonadati</taxon>
        <taxon>Bacteroidota</taxon>
        <taxon>Bacteroidia</taxon>
        <taxon>Marinilabiliales</taxon>
        <taxon>Prolixibacteraceae</taxon>
        <taxon>Maribellus</taxon>
    </lineage>
</organism>
<feature type="chain" id="PRO_5026049175" evidence="1">
    <location>
        <begin position="21"/>
        <end position="600"/>
    </location>
</feature>
<dbReference type="Pfam" id="PF13385">
    <property type="entry name" value="Laminin_G_3"/>
    <property type="match status" value="1"/>
</dbReference>
<dbReference type="SUPFAM" id="SSF49899">
    <property type="entry name" value="Concanavalin A-like lectins/glucanases"/>
    <property type="match status" value="1"/>
</dbReference>
<evidence type="ECO:0000313" key="3">
    <source>
        <dbReference type="Proteomes" id="UP000428260"/>
    </source>
</evidence>
<dbReference type="KEGG" id="mcos:GM418_30455"/>
<dbReference type="GO" id="GO:0005975">
    <property type="term" value="P:carbohydrate metabolic process"/>
    <property type="evidence" value="ECO:0007669"/>
    <property type="project" value="UniProtKB-ARBA"/>
</dbReference>
<dbReference type="Proteomes" id="UP000428260">
    <property type="component" value="Chromosome"/>
</dbReference>
<name>A0A6I6K877_9BACT</name>
<protein>
    <submittedName>
        <fullName evidence="2">Uncharacterized protein</fullName>
    </submittedName>
</protein>
<dbReference type="AlphaFoldDB" id="A0A6I6K877"/>
<keyword evidence="1" id="KW-0732">Signal</keyword>
<proteinExistence type="predicted"/>
<dbReference type="EMBL" id="CP046401">
    <property type="protein sequence ID" value="QGY47823.1"/>
    <property type="molecule type" value="Genomic_DNA"/>
</dbReference>
<dbReference type="Gene3D" id="2.60.120.200">
    <property type="match status" value="1"/>
</dbReference>
<evidence type="ECO:0000313" key="2">
    <source>
        <dbReference type="EMBL" id="QGY47823.1"/>
    </source>
</evidence>
<dbReference type="InterPro" id="IPR036278">
    <property type="entry name" value="Sialidase_sf"/>
</dbReference>
<accession>A0A6I6K877</accession>
<feature type="signal peptide" evidence="1">
    <location>
        <begin position="1"/>
        <end position="20"/>
    </location>
</feature>
<dbReference type="InterPro" id="IPR013320">
    <property type="entry name" value="ConA-like_dom_sf"/>
</dbReference>
<dbReference type="Gene3D" id="2.120.10.10">
    <property type="match status" value="2"/>
</dbReference>
<dbReference type="CDD" id="cd15482">
    <property type="entry name" value="Sialidase_non-viral"/>
    <property type="match status" value="1"/>
</dbReference>
<sequence>MKTRTLHVIFGLVFHFCASAQYIDWSNSDPRYIGNGNEIPSKTYADQPYVIVCDDGSWLCILTTSSGIEHAYMNNIIATRSYDKGRTWTEPVNVEPPGVPQSSWAVPLKVPSGRVYVFYNYNKYGFEGIEGVMSGPFMFKYSDNNGKSWSENRFEVPIKITQIDKENYTHGEHQFFWSIDKPVVTDKAAYIAFTKILRKESDQPEFFKRSEGFILKSNNILYENDPGKIRWETFPEGDTGIWNPEFGKVQSEHNMVVLNNGDLYVVYRTIDGSPAYSISSDDGKTFSKPQYMTYKKGQRIGNPRACPKIFKTEDGKYLFWFHNNFRKNSYNGRNPVWISGGTEERGNIMWSQPEIVLYDNDPAVLGMSYPDFIEENGRLWITETQKNAARVHEINTDIIEGMWNQGKVTDLTVDGLIMNSDVQMLSQKKINFPQLPDLSFGGSFTIEFWMTVTNFSAGQQLFSTIGPKHKGIKVSLQKNNTIEIELNDGEIREADLRENTIFTSDKNRIAENELHHIVFIIDGAAKIATVLVDGILSDGDNVERDYGWGRIYPYLKGLNDTNICILNRNFDGTIHLMKVYNRALRTSEAISNYNAGLKAN</sequence>
<gene>
    <name evidence="2" type="ORF">GM418_30455</name>
</gene>
<dbReference type="RefSeq" id="WP_158872057.1">
    <property type="nucleotide sequence ID" value="NZ_CP046401.1"/>
</dbReference>
<dbReference type="SUPFAM" id="SSF50939">
    <property type="entry name" value="Sialidases"/>
    <property type="match status" value="1"/>
</dbReference>
<evidence type="ECO:0000256" key="1">
    <source>
        <dbReference type="SAM" id="SignalP"/>
    </source>
</evidence>
<dbReference type="GO" id="GO:0004553">
    <property type="term" value="F:hydrolase activity, hydrolyzing O-glycosyl compounds"/>
    <property type="evidence" value="ECO:0007669"/>
    <property type="project" value="UniProtKB-ARBA"/>
</dbReference>